<dbReference type="Gene3D" id="1.20.1250.20">
    <property type="entry name" value="MFS general substrate transporter like domains"/>
    <property type="match status" value="1"/>
</dbReference>
<dbReference type="AlphaFoldDB" id="A0AB74DZ21"/>
<dbReference type="EMBL" id="RQTC01000409">
    <property type="protein sequence ID" value="RZH90167.1"/>
    <property type="molecule type" value="Genomic_DNA"/>
</dbReference>
<feature type="transmembrane region" description="Helical" evidence="1">
    <location>
        <begin position="73"/>
        <end position="90"/>
    </location>
</feature>
<accession>A0AB74DZ21</accession>
<keyword evidence="1" id="KW-1133">Transmembrane helix</keyword>
<proteinExistence type="predicted"/>
<protein>
    <submittedName>
        <fullName evidence="2">Multidrug efflux MFS transporter NorB</fullName>
    </submittedName>
</protein>
<evidence type="ECO:0000313" key="2">
    <source>
        <dbReference type="EMBL" id="RZH90167.1"/>
    </source>
</evidence>
<feature type="transmembrane region" description="Helical" evidence="1">
    <location>
        <begin position="12"/>
        <end position="31"/>
    </location>
</feature>
<feature type="transmembrane region" description="Helical" evidence="1">
    <location>
        <begin position="43"/>
        <end position="61"/>
    </location>
</feature>
<feature type="non-terminal residue" evidence="2">
    <location>
        <position position="1"/>
    </location>
</feature>
<keyword evidence="1" id="KW-0812">Transmembrane</keyword>
<dbReference type="SUPFAM" id="SSF103473">
    <property type="entry name" value="MFS general substrate transporter"/>
    <property type="match status" value="1"/>
</dbReference>
<keyword evidence="1" id="KW-0472">Membrane</keyword>
<reference evidence="2 3" key="1">
    <citation type="submission" date="2018-11" db="EMBL/GenBank/DDBJ databases">
        <title>Genomic profiling of Staphylococcus species from a Poultry farm system in KwaZulu-Natal, South Africa.</title>
        <authorList>
            <person name="Amoako D.G."/>
            <person name="Somboro A.M."/>
            <person name="Abia A.L.K."/>
            <person name="Bester L.A."/>
            <person name="Essack S.Y."/>
        </authorList>
    </citation>
    <scope>NUCLEOTIDE SEQUENCE [LARGE SCALE GENOMIC DNA]</scope>
    <source>
        <strain evidence="2 3">SA9</strain>
    </source>
</reference>
<dbReference type="InterPro" id="IPR036259">
    <property type="entry name" value="MFS_trans_sf"/>
</dbReference>
<feature type="transmembrane region" description="Helical" evidence="1">
    <location>
        <begin position="96"/>
        <end position="117"/>
    </location>
</feature>
<gene>
    <name evidence="2" type="primary">norB</name>
    <name evidence="2" type="ORF">EIG94_15205</name>
</gene>
<organism evidence="2 3">
    <name type="scientific">Staphylococcus aureus</name>
    <dbReference type="NCBI Taxonomy" id="1280"/>
    <lineage>
        <taxon>Bacteria</taxon>
        <taxon>Bacillati</taxon>
        <taxon>Bacillota</taxon>
        <taxon>Bacilli</taxon>
        <taxon>Bacillales</taxon>
        <taxon>Staphylococcaceae</taxon>
        <taxon>Staphylococcus</taxon>
    </lineage>
</organism>
<dbReference type="Proteomes" id="UP000293434">
    <property type="component" value="Unassembled WGS sequence"/>
</dbReference>
<feature type="non-terminal residue" evidence="2">
    <location>
        <position position="130"/>
    </location>
</feature>
<comment type="caution">
    <text evidence="2">The sequence shown here is derived from an EMBL/GenBank/DDBJ whole genome shotgun (WGS) entry which is preliminary data.</text>
</comment>
<evidence type="ECO:0000256" key="1">
    <source>
        <dbReference type="SAM" id="Phobius"/>
    </source>
</evidence>
<name>A0AB74DZ21_STAAU</name>
<sequence>KLFKNKAYTGATASNFLLNGVAGTLIVANTFVQRGLGYSSLQAGSLSITYLVMVLIMIRVGEKLLQTLGCKKPMLIGTGVLIVGECLISLTFLPEIFYVICCIIGYLFFGLGLGIYATPSTDTAIANAPL</sequence>
<evidence type="ECO:0000313" key="3">
    <source>
        <dbReference type="Proteomes" id="UP000293434"/>
    </source>
</evidence>